<dbReference type="InterPro" id="IPR006086">
    <property type="entry name" value="XPG-I_dom"/>
</dbReference>
<evidence type="ECO:0000313" key="4">
    <source>
        <dbReference type="Proteomes" id="UP000027265"/>
    </source>
</evidence>
<sequence>MFVFFVGGALRRVLPGQIFFILKVGWCCNDTYLLALDMGVQGLWDIINKAGVSRSLTHLAVVEGFEANTSGRRAFRVGIDASIWYQHARFSKGGENPELRLLFFRVRALAELPLLPLFVFDGRERPKVKRGSKMGKSGSHNLTAGMKKLLDIFGMEWRMALGEAEAELAHLNQIGVIDAVMTDDVDALVFGARTIIKNPGLTLSGNKSNPALNSEGKASKHHVMLYTADAMRTHPEIALTRGGLILFALLCGGDYNEGVPDVGKQIAHGLARCGFGDQLLAAYQQRDFEPIQPFLAQWRVSVNNELHSNSRGFFPHKYVSLSLPPDFPNLKVMENYANPVNSARAGRQGGGQMRDNGDLNLARIAGFCEEHFGEWGHKSTIIKRFRDLLWEASVIRVLRRAALEVDEKEKNRRIAQGRDDLVVLGPLSPSRAEAVGTGPSVAKKYLSIAVQSDEDRRAAAFVNNGSGWGNVAASGSRTGGEARRSSTPDNADPLLLKIVGTRRHVSTDNILEYRIELKPTLLISLTKSGIRGTRPDPPTGPGVGGNVADDILDAILDGASQRSAPKSPKKPPPDPESVMRIWLPASMVRQVHPDLVADYEAAEQAKKDGTNKQKGKVKAVAPRNGEGEVANPAKPKRKRAAQTRPKQANDGDSIEGEAPKAAPKKRQTKAKATPAVPSVDVDATVEPASGNGSGFLFSMANPDDPILVDDSEPDGSDEHGERTRFDAIFDQIMGPRSSQAPKKKPRKATAATAKKTAPMALPTAPSSAVARSLEVVQARNPGTSTQASSRVSSSRRNSAPVRADLENLHVDLSDQESDEGLPDRFDMLFDQIMGKGASSQVSRASTHGSSQKRGRRSEPVPSSSQQLEQEEIELDEGLGVRPEPKRRKTAIAPFPDIPPLSNPSPPHRAPLRPRVATNFTGADVIEIDSDSDTPAPFNAGATLKVTTRPSHGVRRIHAPSSSQNSGLFDAEDIIDLT</sequence>
<dbReference type="Proteomes" id="UP000027265">
    <property type="component" value="Unassembled WGS sequence"/>
</dbReference>
<name>A0A067PSC6_9AGAM</name>
<dbReference type="SMART" id="SM00484">
    <property type="entry name" value="XPGI"/>
    <property type="match status" value="1"/>
</dbReference>
<dbReference type="SUPFAM" id="SSF47807">
    <property type="entry name" value="5' to 3' exonuclease, C-terminal subdomain"/>
    <property type="match status" value="1"/>
</dbReference>
<protein>
    <recommendedName>
        <fullName evidence="2">XPG-I domain-containing protein</fullName>
    </recommendedName>
</protein>
<feature type="domain" description="XPG-I" evidence="2">
    <location>
        <begin position="151"/>
        <end position="239"/>
    </location>
</feature>
<feature type="compositionally biased region" description="Low complexity" evidence="1">
    <location>
        <begin position="787"/>
        <end position="802"/>
    </location>
</feature>
<dbReference type="PRINTS" id="PR00853">
    <property type="entry name" value="XPGRADSUPER"/>
</dbReference>
<dbReference type="InterPro" id="IPR037316">
    <property type="entry name" value="Yen1_H3TH"/>
</dbReference>
<dbReference type="Pfam" id="PF00867">
    <property type="entry name" value="XPG_I"/>
    <property type="match status" value="1"/>
</dbReference>
<reference evidence="4" key="1">
    <citation type="journal article" date="2014" name="Proc. Natl. Acad. Sci. U.S.A.">
        <title>Extensive sampling of basidiomycete genomes demonstrates inadequacy of the white-rot/brown-rot paradigm for wood decay fungi.</title>
        <authorList>
            <person name="Riley R."/>
            <person name="Salamov A.A."/>
            <person name="Brown D.W."/>
            <person name="Nagy L.G."/>
            <person name="Floudas D."/>
            <person name="Held B.W."/>
            <person name="Levasseur A."/>
            <person name="Lombard V."/>
            <person name="Morin E."/>
            <person name="Otillar R."/>
            <person name="Lindquist E.A."/>
            <person name="Sun H."/>
            <person name="LaButti K.M."/>
            <person name="Schmutz J."/>
            <person name="Jabbour D."/>
            <person name="Luo H."/>
            <person name="Baker S.E."/>
            <person name="Pisabarro A.G."/>
            <person name="Walton J.D."/>
            <person name="Blanchette R.A."/>
            <person name="Henrissat B."/>
            <person name="Martin F."/>
            <person name="Cullen D."/>
            <person name="Hibbett D.S."/>
            <person name="Grigoriev I.V."/>
        </authorList>
    </citation>
    <scope>NUCLEOTIDE SEQUENCE [LARGE SCALE GENOMIC DNA]</scope>
    <source>
        <strain evidence="4">MUCL 33604</strain>
    </source>
</reference>
<feature type="region of interest" description="Disordered" evidence="1">
    <location>
        <begin position="948"/>
        <end position="977"/>
    </location>
</feature>
<dbReference type="Pfam" id="PF18380">
    <property type="entry name" value="GEN1_C"/>
    <property type="match status" value="1"/>
</dbReference>
<dbReference type="PANTHER" id="PTHR11081:SF75">
    <property type="entry name" value="ENDONUCLEASE, PUTATIVE (AFU_ORTHOLOGUE AFUA_3G13260)-RELATED"/>
    <property type="match status" value="1"/>
</dbReference>
<dbReference type="AlphaFoldDB" id="A0A067PSC6"/>
<dbReference type="GO" id="GO:0006281">
    <property type="term" value="P:DNA repair"/>
    <property type="evidence" value="ECO:0007669"/>
    <property type="project" value="UniProtKB-ARBA"/>
</dbReference>
<evidence type="ECO:0000259" key="2">
    <source>
        <dbReference type="SMART" id="SM00484"/>
    </source>
</evidence>
<keyword evidence="4" id="KW-1185">Reference proteome</keyword>
<dbReference type="InterPro" id="IPR006084">
    <property type="entry name" value="XPG/Rad2"/>
</dbReference>
<dbReference type="InterPro" id="IPR041177">
    <property type="entry name" value="GEN1_C"/>
</dbReference>
<dbReference type="SUPFAM" id="SSF88723">
    <property type="entry name" value="PIN domain-like"/>
    <property type="match status" value="1"/>
</dbReference>
<evidence type="ECO:0000256" key="1">
    <source>
        <dbReference type="SAM" id="MobiDB-lite"/>
    </source>
</evidence>
<dbReference type="OrthoDB" id="2959108at2759"/>
<feature type="compositionally biased region" description="Basic and acidic residues" evidence="1">
    <location>
        <begin position="716"/>
        <end position="727"/>
    </location>
</feature>
<feature type="compositionally biased region" description="Pro residues" evidence="1">
    <location>
        <begin position="895"/>
        <end position="908"/>
    </location>
</feature>
<dbReference type="InterPro" id="IPR029060">
    <property type="entry name" value="PIN-like_dom_sf"/>
</dbReference>
<dbReference type="CDD" id="cd09870">
    <property type="entry name" value="PIN_YEN1"/>
    <property type="match status" value="1"/>
</dbReference>
<dbReference type="CDD" id="cd09906">
    <property type="entry name" value="H3TH_YEN1"/>
    <property type="match status" value="1"/>
</dbReference>
<gene>
    <name evidence="3" type="ORF">JAAARDRAFT_273139</name>
</gene>
<dbReference type="PANTHER" id="PTHR11081">
    <property type="entry name" value="FLAP ENDONUCLEASE FAMILY MEMBER"/>
    <property type="match status" value="1"/>
</dbReference>
<feature type="region of interest" description="Disordered" evidence="1">
    <location>
        <begin position="603"/>
        <end position="914"/>
    </location>
</feature>
<feature type="compositionally biased region" description="Basic and acidic residues" evidence="1">
    <location>
        <begin position="803"/>
        <end position="812"/>
    </location>
</feature>
<dbReference type="HOGENOM" id="CLU_007575_1_1_1"/>
<dbReference type="Gene3D" id="1.10.150.20">
    <property type="entry name" value="5' to 3' exonuclease, C-terminal subdomain"/>
    <property type="match status" value="1"/>
</dbReference>
<dbReference type="GO" id="GO:0008821">
    <property type="term" value="F:crossover junction DNA endonuclease activity"/>
    <property type="evidence" value="ECO:0007669"/>
    <property type="project" value="InterPro"/>
</dbReference>
<proteinExistence type="predicted"/>
<evidence type="ECO:0000313" key="3">
    <source>
        <dbReference type="EMBL" id="KDQ57718.1"/>
    </source>
</evidence>
<feature type="compositionally biased region" description="Acidic residues" evidence="1">
    <location>
        <begin position="706"/>
        <end position="715"/>
    </location>
</feature>
<organism evidence="3 4">
    <name type="scientific">Jaapia argillacea MUCL 33604</name>
    <dbReference type="NCBI Taxonomy" id="933084"/>
    <lineage>
        <taxon>Eukaryota</taxon>
        <taxon>Fungi</taxon>
        <taxon>Dikarya</taxon>
        <taxon>Basidiomycota</taxon>
        <taxon>Agaricomycotina</taxon>
        <taxon>Agaricomycetes</taxon>
        <taxon>Agaricomycetidae</taxon>
        <taxon>Jaapiales</taxon>
        <taxon>Jaapiaceae</taxon>
        <taxon>Jaapia</taxon>
    </lineage>
</organism>
<feature type="compositionally biased region" description="Polar residues" evidence="1">
    <location>
        <begin position="837"/>
        <end position="849"/>
    </location>
</feature>
<dbReference type="EMBL" id="KL197719">
    <property type="protein sequence ID" value="KDQ57718.1"/>
    <property type="molecule type" value="Genomic_DNA"/>
</dbReference>
<accession>A0A067PSC6</accession>
<feature type="compositionally biased region" description="Low complexity" evidence="1">
    <location>
        <begin position="748"/>
        <end position="765"/>
    </location>
</feature>
<feature type="region of interest" description="Disordered" evidence="1">
    <location>
        <begin position="528"/>
        <end position="578"/>
    </location>
</feature>
<dbReference type="InParanoid" id="A0A067PSC6"/>
<dbReference type="Gene3D" id="3.40.50.1010">
    <property type="entry name" value="5'-nuclease"/>
    <property type="match status" value="2"/>
</dbReference>
<dbReference type="GO" id="GO:0017108">
    <property type="term" value="F:5'-flap endonuclease activity"/>
    <property type="evidence" value="ECO:0007669"/>
    <property type="project" value="TreeGrafter"/>
</dbReference>
<dbReference type="InterPro" id="IPR036279">
    <property type="entry name" value="5-3_exonuclease_C_sf"/>
</dbReference>
<dbReference type="STRING" id="933084.A0A067PSC6"/>